<feature type="domain" description="Glycine transporter" evidence="8">
    <location>
        <begin position="43"/>
        <end position="115"/>
    </location>
</feature>
<dbReference type="RefSeq" id="WP_231910153.1">
    <property type="nucleotide sequence ID" value="NZ_CP047199.1"/>
</dbReference>
<evidence type="ECO:0000256" key="7">
    <source>
        <dbReference type="SAM" id="Phobius"/>
    </source>
</evidence>
<evidence type="ECO:0000259" key="8">
    <source>
        <dbReference type="Pfam" id="PF03458"/>
    </source>
</evidence>
<reference evidence="10" key="1">
    <citation type="submission" date="2016-10" db="EMBL/GenBank/DDBJ databases">
        <authorList>
            <person name="Varghese N."/>
            <person name="Submissions S."/>
        </authorList>
    </citation>
    <scope>NUCLEOTIDE SEQUENCE [LARGE SCALE GENOMIC DNA]</scope>
    <source>
        <strain evidence="10">DSM 20524</strain>
    </source>
</reference>
<dbReference type="AlphaFoldDB" id="A0A1H9VNQ3"/>
<feature type="transmembrane region" description="Helical" evidence="7">
    <location>
        <begin position="65"/>
        <end position="82"/>
    </location>
</feature>
<keyword evidence="10" id="KW-1185">Reference proteome</keyword>
<keyword evidence="3" id="KW-1003">Cell membrane</keyword>
<feature type="transmembrane region" description="Helical" evidence="7">
    <location>
        <begin position="94"/>
        <end position="115"/>
    </location>
</feature>
<evidence type="ECO:0000256" key="5">
    <source>
        <dbReference type="ARBA" id="ARBA00022989"/>
    </source>
</evidence>
<dbReference type="GO" id="GO:0005886">
    <property type="term" value="C:plasma membrane"/>
    <property type="evidence" value="ECO:0007669"/>
    <property type="project" value="UniProtKB-SubCell"/>
</dbReference>
<dbReference type="PANTHER" id="PTHR30506:SF3">
    <property type="entry name" value="UPF0126 INNER MEMBRANE PROTEIN YADS-RELATED"/>
    <property type="match status" value="1"/>
</dbReference>
<comment type="subcellular location">
    <subcellularLocation>
        <location evidence="1">Cell membrane</location>
        <topology evidence="1">Multi-pass membrane protein</topology>
    </subcellularLocation>
</comment>
<evidence type="ECO:0000256" key="2">
    <source>
        <dbReference type="ARBA" id="ARBA00008193"/>
    </source>
</evidence>
<evidence type="ECO:0000313" key="10">
    <source>
        <dbReference type="Proteomes" id="UP000198929"/>
    </source>
</evidence>
<accession>A0A1H9VNQ3</accession>
<organism evidence="9 10">
    <name type="scientific">Corynebacterium cystitidis DSM 20524</name>
    <dbReference type="NCBI Taxonomy" id="1121357"/>
    <lineage>
        <taxon>Bacteria</taxon>
        <taxon>Bacillati</taxon>
        <taxon>Actinomycetota</taxon>
        <taxon>Actinomycetes</taxon>
        <taxon>Mycobacteriales</taxon>
        <taxon>Corynebacteriaceae</taxon>
        <taxon>Corynebacterium</taxon>
    </lineage>
</organism>
<proteinExistence type="inferred from homology"/>
<dbReference type="EMBL" id="FOGQ01000013">
    <property type="protein sequence ID" value="SES23208.1"/>
    <property type="molecule type" value="Genomic_DNA"/>
</dbReference>
<dbReference type="Pfam" id="PF03458">
    <property type="entry name" value="Gly_transporter"/>
    <property type="match status" value="1"/>
</dbReference>
<feature type="transmembrane region" description="Helical" evidence="7">
    <location>
        <begin position="12"/>
        <end position="30"/>
    </location>
</feature>
<dbReference type="STRING" id="1121357.SAMN05661109_02321"/>
<keyword evidence="4 7" id="KW-0812">Transmembrane</keyword>
<gene>
    <name evidence="9" type="ORF">SAMN05661109_02321</name>
</gene>
<dbReference type="InterPro" id="IPR005115">
    <property type="entry name" value="Gly_transporter"/>
</dbReference>
<keyword evidence="6 7" id="KW-0472">Membrane</keyword>
<protein>
    <submittedName>
        <fullName evidence="9">Uncharacterized membrane protein YeiH</fullName>
    </submittedName>
</protein>
<name>A0A1H9VNQ3_9CORY</name>
<sequence>MAPLHASAISDWRYLTLAFVGALIAALTRLENKAWEFVKAHGDAIILGVWAVTGATKALNYDLPILSVIFMGVLTAAGGGMLRDIACAQIPSVFGGNTLYVVPSVIASLSMALFHYGSEPVLGMIISPLVGYLLALVSYYRGWVIPTQDEFAPVNRAAHKVARRIPKARGISRRWEGKREDPR</sequence>
<feature type="transmembrane region" description="Helical" evidence="7">
    <location>
        <begin position="121"/>
        <end position="140"/>
    </location>
</feature>
<comment type="similarity">
    <text evidence="2">Belongs to the UPF0126 family.</text>
</comment>
<keyword evidence="5 7" id="KW-1133">Transmembrane helix</keyword>
<evidence type="ECO:0000256" key="4">
    <source>
        <dbReference type="ARBA" id="ARBA00022692"/>
    </source>
</evidence>
<evidence type="ECO:0000313" key="9">
    <source>
        <dbReference type="EMBL" id="SES23208.1"/>
    </source>
</evidence>
<evidence type="ECO:0000256" key="3">
    <source>
        <dbReference type="ARBA" id="ARBA00022475"/>
    </source>
</evidence>
<evidence type="ECO:0000256" key="1">
    <source>
        <dbReference type="ARBA" id="ARBA00004651"/>
    </source>
</evidence>
<dbReference type="PANTHER" id="PTHR30506">
    <property type="entry name" value="INNER MEMBRANE PROTEIN"/>
    <property type="match status" value="1"/>
</dbReference>
<evidence type="ECO:0000256" key="6">
    <source>
        <dbReference type="ARBA" id="ARBA00023136"/>
    </source>
</evidence>
<dbReference type="Proteomes" id="UP000198929">
    <property type="component" value="Unassembled WGS sequence"/>
</dbReference>